<name>A0AAN9V6X7_9PEZI</name>
<protein>
    <submittedName>
        <fullName evidence="1">Uncharacterized protein</fullName>
    </submittedName>
</protein>
<accession>A0AAN9V6X7</accession>
<dbReference type="Proteomes" id="UP001320420">
    <property type="component" value="Unassembled WGS sequence"/>
</dbReference>
<proteinExistence type="predicted"/>
<reference evidence="1 2" key="1">
    <citation type="submission" date="2024-02" db="EMBL/GenBank/DDBJ databases">
        <title>De novo assembly and annotation of 12 fungi associated with fruit tree decline syndrome in Ontario, Canada.</title>
        <authorList>
            <person name="Sulman M."/>
            <person name="Ellouze W."/>
            <person name="Ilyukhin E."/>
        </authorList>
    </citation>
    <scope>NUCLEOTIDE SEQUENCE [LARGE SCALE GENOMIC DNA]</scope>
    <source>
        <strain evidence="1 2">M11/M66-122</strain>
    </source>
</reference>
<comment type="caution">
    <text evidence="1">The sequence shown here is derived from an EMBL/GenBank/DDBJ whole genome shotgun (WGS) entry which is preliminary data.</text>
</comment>
<dbReference type="EMBL" id="JAKJXP020000019">
    <property type="protein sequence ID" value="KAK7754643.1"/>
    <property type="molecule type" value="Genomic_DNA"/>
</dbReference>
<evidence type="ECO:0000313" key="1">
    <source>
        <dbReference type="EMBL" id="KAK7754643.1"/>
    </source>
</evidence>
<sequence>MEELRVCDSICLGMTCRHMYFKIDKKPWDRIGSLPQENGVQGRRHVARDCDQFRWDNLTSLEGMLPNVELCHFCRIFHPRTTDGSDSPLRPVNPQSSGLECDAKDFVFGRWSTWGLGFQDVYAVMSNHYHGGRCGLPLSHLHFSTDWAFADMYKKLYIAPRAPYKQFLSYFKLDTDAIIDTDQLLAHRTQRLWFPLHEQGTDVLLRYGIGDIANDLRICCHYTIEKDKMIDNFIIPFRKALRLVVAAQDTHCPKPQSERIFRHPLLSKCHSCPTNLQTTFHVHHGKHKSIEVVIDVWQNLGPCRAPDDPGWATCWGRLNPRYRDPAYQWAVEWAPSGVKHLTQSQRARFRSSAGESAATHPSSSAVLNHWKGLPEAANGCTGHAPRPSHIASKLSVSAWESLIPFQFNSLLQEVEARMIA</sequence>
<dbReference type="AlphaFoldDB" id="A0AAN9V6X7"/>
<gene>
    <name evidence="1" type="ORF">SLS62_003427</name>
</gene>
<organism evidence="1 2">
    <name type="scientific">Diatrype stigma</name>
    <dbReference type="NCBI Taxonomy" id="117547"/>
    <lineage>
        <taxon>Eukaryota</taxon>
        <taxon>Fungi</taxon>
        <taxon>Dikarya</taxon>
        <taxon>Ascomycota</taxon>
        <taxon>Pezizomycotina</taxon>
        <taxon>Sordariomycetes</taxon>
        <taxon>Xylariomycetidae</taxon>
        <taxon>Xylariales</taxon>
        <taxon>Diatrypaceae</taxon>
        <taxon>Diatrype</taxon>
    </lineage>
</organism>
<keyword evidence="2" id="KW-1185">Reference proteome</keyword>
<evidence type="ECO:0000313" key="2">
    <source>
        <dbReference type="Proteomes" id="UP001320420"/>
    </source>
</evidence>